<evidence type="ECO:0000256" key="2">
    <source>
        <dbReference type="ARBA" id="ARBA00022801"/>
    </source>
</evidence>
<dbReference type="InterPro" id="IPR029058">
    <property type="entry name" value="AB_hydrolase_fold"/>
</dbReference>
<dbReference type="GeneID" id="38127134"/>
<comment type="caution">
    <text evidence="6">The sequence shown here is derived from an EMBL/GenBank/DDBJ whole genome shotgun (WGS) entry which is preliminary data.</text>
</comment>
<dbReference type="GO" id="GO:0016787">
    <property type="term" value="F:hydrolase activity"/>
    <property type="evidence" value="ECO:0007669"/>
    <property type="project" value="UniProtKB-KW"/>
</dbReference>
<gene>
    <name evidence="6" type="ORF">CDV56_105160</name>
</gene>
<dbReference type="Proteomes" id="UP000215305">
    <property type="component" value="Unassembled WGS sequence"/>
</dbReference>
<evidence type="ECO:0000313" key="6">
    <source>
        <dbReference type="EMBL" id="RHZ54404.1"/>
    </source>
</evidence>
<dbReference type="PROSITE" id="PS01174">
    <property type="entry name" value="LIPASE_GDXG_SER"/>
    <property type="match status" value="1"/>
</dbReference>
<dbReference type="AlphaFoldDB" id="A0A397GY27"/>
<dbReference type="EMBL" id="NKHU02000111">
    <property type="protein sequence ID" value="RHZ54404.1"/>
    <property type="molecule type" value="Genomic_DNA"/>
</dbReference>
<dbReference type="STRING" id="41047.A0A397GY27"/>
<evidence type="ECO:0000256" key="3">
    <source>
        <dbReference type="PROSITE-ProRule" id="PRU10038"/>
    </source>
</evidence>
<feature type="domain" description="Alpha/beta hydrolase fold-3" evidence="5">
    <location>
        <begin position="134"/>
        <end position="353"/>
    </location>
</feature>
<dbReference type="InterPro" id="IPR013094">
    <property type="entry name" value="AB_hydrolase_3"/>
</dbReference>
<dbReference type="InterPro" id="IPR033140">
    <property type="entry name" value="Lipase_GDXG_put_SER_AS"/>
</dbReference>
<dbReference type="PANTHER" id="PTHR48081:SF8">
    <property type="entry name" value="ALPHA_BETA HYDROLASE FOLD-3 DOMAIN-CONTAINING PROTEIN-RELATED"/>
    <property type="match status" value="1"/>
</dbReference>
<dbReference type="OrthoDB" id="2152029at2759"/>
<evidence type="ECO:0000313" key="7">
    <source>
        <dbReference type="Proteomes" id="UP000215305"/>
    </source>
</evidence>
<evidence type="ECO:0000259" key="5">
    <source>
        <dbReference type="Pfam" id="PF07859"/>
    </source>
</evidence>
<dbReference type="InterPro" id="IPR050300">
    <property type="entry name" value="GDXG_lipolytic_enzyme"/>
</dbReference>
<dbReference type="SUPFAM" id="SSF53474">
    <property type="entry name" value="alpha/beta-Hydrolases"/>
    <property type="match status" value="1"/>
</dbReference>
<keyword evidence="7" id="KW-1185">Reference proteome</keyword>
<comment type="similarity">
    <text evidence="1">Belongs to the 'GDXG' lipolytic enzyme family.</text>
</comment>
<keyword evidence="4" id="KW-0812">Transmembrane</keyword>
<evidence type="ECO:0000256" key="4">
    <source>
        <dbReference type="SAM" id="Phobius"/>
    </source>
</evidence>
<dbReference type="RefSeq" id="XP_026613972.1">
    <property type="nucleotide sequence ID" value="XM_026758779.1"/>
</dbReference>
<dbReference type="Pfam" id="PF07859">
    <property type="entry name" value="Abhydrolase_3"/>
    <property type="match status" value="1"/>
</dbReference>
<keyword evidence="4" id="KW-1133">Transmembrane helix</keyword>
<reference evidence="6" key="1">
    <citation type="submission" date="2018-08" db="EMBL/GenBank/DDBJ databases">
        <title>Draft genome sequence of azole-resistant Aspergillus thermomutatus (Neosartorya pseudofischeri) strain HMR AF 39, isolated from a human nasal aspirate.</title>
        <authorList>
            <person name="Parent-Michaud M."/>
            <person name="Dufresne P.J."/>
            <person name="Fournier E."/>
            <person name="Martineau C."/>
            <person name="Moreira S."/>
            <person name="Perkins V."/>
            <person name="De Repentigny L."/>
            <person name="Dufresne S.F."/>
        </authorList>
    </citation>
    <scope>NUCLEOTIDE SEQUENCE [LARGE SCALE GENOMIC DNA]</scope>
    <source>
        <strain evidence="6">HMR AF 39</strain>
    </source>
</reference>
<dbReference type="VEuPathDB" id="FungiDB:CDV56_105160"/>
<sequence length="394" mass="43871">MSTSQNASWSLIHILLILIFAILHLPFWAVYYLHPQLRQNHEWSYRQALANTLIKIYLRTVSAIQMKSPLSLEPLREGGRFVVMHPAKRGLYKGVAVDKEIAPESIGGTWYPTPYPPSNSHFGRSSPSEGRMIVLHFHGGGYIIGDGRSSSCAFLASTLLSNTPSSHVFCPQYRLSCNPGGRFPAPLQDAITAYSYLIHTLRIPASRIVLSGDSAGAHLALALLRYVAELDDPSLLPAPKCAWLFSPWCNLPAATNERVWASNPNYRTDYIPASLASWAARLFLRDVELSPSTERYVAPVRHPFVLPCPVLVVTGGCEVLFAENEKLVRKFRKVAQNGFRVEFFIEAQAPHDVLLMGGVQGFREEAKRCAMKAGDFAARLRSRPTDQLNGEIWV</sequence>
<dbReference type="PANTHER" id="PTHR48081">
    <property type="entry name" value="AB HYDROLASE SUPERFAMILY PROTEIN C4A8.06C"/>
    <property type="match status" value="1"/>
</dbReference>
<keyword evidence="2" id="KW-0378">Hydrolase</keyword>
<protein>
    <recommendedName>
        <fullName evidence="5">Alpha/beta hydrolase fold-3 domain-containing protein</fullName>
    </recommendedName>
</protein>
<evidence type="ECO:0000256" key="1">
    <source>
        <dbReference type="ARBA" id="ARBA00010515"/>
    </source>
</evidence>
<dbReference type="Gene3D" id="3.40.50.1820">
    <property type="entry name" value="alpha/beta hydrolase"/>
    <property type="match status" value="1"/>
</dbReference>
<keyword evidence="4" id="KW-0472">Membrane</keyword>
<organism evidence="6 7">
    <name type="scientific">Aspergillus thermomutatus</name>
    <name type="common">Neosartorya pseudofischeri</name>
    <dbReference type="NCBI Taxonomy" id="41047"/>
    <lineage>
        <taxon>Eukaryota</taxon>
        <taxon>Fungi</taxon>
        <taxon>Dikarya</taxon>
        <taxon>Ascomycota</taxon>
        <taxon>Pezizomycotina</taxon>
        <taxon>Eurotiomycetes</taxon>
        <taxon>Eurotiomycetidae</taxon>
        <taxon>Eurotiales</taxon>
        <taxon>Aspergillaceae</taxon>
        <taxon>Aspergillus</taxon>
        <taxon>Aspergillus subgen. Fumigati</taxon>
    </lineage>
</organism>
<feature type="transmembrane region" description="Helical" evidence="4">
    <location>
        <begin position="12"/>
        <end position="33"/>
    </location>
</feature>
<name>A0A397GY27_ASPTH</name>
<feature type="active site" evidence="3">
    <location>
        <position position="214"/>
    </location>
</feature>
<proteinExistence type="inferred from homology"/>
<accession>A0A397GY27</accession>